<gene>
    <name evidence="1" type="ORF">L6452_38926</name>
</gene>
<dbReference type="Proteomes" id="UP001055879">
    <property type="component" value="Linkage Group LG15"/>
</dbReference>
<protein>
    <submittedName>
        <fullName evidence="1">Uncharacterized protein</fullName>
    </submittedName>
</protein>
<keyword evidence="2" id="KW-1185">Reference proteome</keyword>
<accession>A0ACB8XRM7</accession>
<evidence type="ECO:0000313" key="1">
    <source>
        <dbReference type="EMBL" id="KAI3672826.1"/>
    </source>
</evidence>
<reference evidence="2" key="1">
    <citation type="journal article" date="2022" name="Mol. Ecol. Resour.">
        <title>The genomes of chicory, endive, great burdock and yacon provide insights into Asteraceae palaeo-polyploidization history and plant inulin production.</title>
        <authorList>
            <person name="Fan W."/>
            <person name="Wang S."/>
            <person name="Wang H."/>
            <person name="Wang A."/>
            <person name="Jiang F."/>
            <person name="Liu H."/>
            <person name="Zhao H."/>
            <person name="Xu D."/>
            <person name="Zhang Y."/>
        </authorList>
    </citation>
    <scope>NUCLEOTIDE SEQUENCE [LARGE SCALE GENOMIC DNA]</scope>
    <source>
        <strain evidence="2">cv. Niubang</strain>
    </source>
</reference>
<dbReference type="EMBL" id="CM042061">
    <property type="protein sequence ID" value="KAI3672826.1"/>
    <property type="molecule type" value="Genomic_DNA"/>
</dbReference>
<reference evidence="1 2" key="2">
    <citation type="journal article" date="2022" name="Mol. Ecol. Resour.">
        <title>The genomes of chicory, endive, great burdock and yacon provide insights into Asteraceae paleo-polyploidization history and plant inulin production.</title>
        <authorList>
            <person name="Fan W."/>
            <person name="Wang S."/>
            <person name="Wang H."/>
            <person name="Wang A."/>
            <person name="Jiang F."/>
            <person name="Liu H."/>
            <person name="Zhao H."/>
            <person name="Xu D."/>
            <person name="Zhang Y."/>
        </authorList>
    </citation>
    <scope>NUCLEOTIDE SEQUENCE [LARGE SCALE GENOMIC DNA]</scope>
    <source>
        <strain evidence="2">cv. Niubang</strain>
    </source>
</reference>
<name>A0ACB8XRM7_ARCLA</name>
<organism evidence="1 2">
    <name type="scientific">Arctium lappa</name>
    <name type="common">Greater burdock</name>
    <name type="synonym">Lappa major</name>
    <dbReference type="NCBI Taxonomy" id="4217"/>
    <lineage>
        <taxon>Eukaryota</taxon>
        <taxon>Viridiplantae</taxon>
        <taxon>Streptophyta</taxon>
        <taxon>Embryophyta</taxon>
        <taxon>Tracheophyta</taxon>
        <taxon>Spermatophyta</taxon>
        <taxon>Magnoliopsida</taxon>
        <taxon>eudicotyledons</taxon>
        <taxon>Gunneridae</taxon>
        <taxon>Pentapetalae</taxon>
        <taxon>asterids</taxon>
        <taxon>campanulids</taxon>
        <taxon>Asterales</taxon>
        <taxon>Asteraceae</taxon>
        <taxon>Carduoideae</taxon>
        <taxon>Cardueae</taxon>
        <taxon>Arctiinae</taxon>
        <taxon>Arctium</taxon>
    </lineage>
</organism>
<comment type="caution">
    <text evidence="1">The sequence shown here is derived from an EMBL/GenBank/DDBJ whole genome shotgun (WGS) entry which is preliminary data.</text>
</comment>
<evidence type="ECO:0000313" key="2">
    <source>
        <dbReference type="Proteomes" id="UP001055879"/>
    </source>
</evidence>
<sequence length="100" mass="12000">MSLLVSFSMINHVWRSSNDHSFVSENKRLVSENHLLVNARNKVDEDHEFTKLRVKEQEEEAQLLRDRFDNVNYKFARANFELYLVTQELKKLKEECRASR</sequence>
<proteinExistence type="predicted"/>